<organism evidence="2 3">
    <name type="scientific">Glutamicibacter bergerei</name>
    <dbReference type="NCBI Taxonomy" id="256702"/>
    <lineage>
        <taxon>Bacteria</taxon>
        <taxon>Bacillati</taxon>
        <taxon>Actinomycetota</taxon>
        <taxon>Actinomycetes</taxon>
        <taxon>Micrococcales</taxon>
        <taxon>Micrococcaceae</taxon>
        <taxon>Glutamicibacter</taxon>
    </lineage>
</organism>
<keyword evidence="3" id="KW-1185">Reference proteome</keyword>
<gene>
    <name evidence="2" type="ORF">ACFO7V_06400</name>
</gene>
<feature type="region of interest" description="Disordered" evidence="1">
    <location>
        <begin position="62"/>
        <end position="86"/>
    </location>
</feature>
<comment type="caution">
    <text evidence="2">The sequence shown here is derived from an EMBL/GenBank/DDBJ whole genome shotgun (WGS) entry which is preliminary data.</text>
</comment>
<dbReference type="RefSeq" id="WP_346058846.1">
    <property type="nucleotide sequence ID" value="NZ_BAAAVQ010000010.1"/>
</dbReference>
<accession>A0ABV9MIQ2</accession>
<dbReference type="Proteomes" id="UP001595884">
    <property type="component" value="Unassembled WGS sequence"/>
</dbReference>
<evidence type="ECO:0008006" key="4">
    <source>
        <dbReference type="Google" id="ProtNLM"/>
    </source>
</evidence>
<dbReference type="EMBL" id="JBHSHE010000023">
    <property type="protein sequence ID" value="MFC4715767.1"/>
    <property type="molecule type" value="Genomic_DNA"/>
</dbReference>
<name>A0ABV9MIQ2_9MICC</name>
<sequence>MTENMLKFEDLSPGDRIVVRYRLTQTSPETGNVISSDALGEVLAVTSDTVSINTKRGALDVDRQAITHAKRVPPPPVRRSRPPTLK</sequence>
<evidence type="ECO:0000256" key="1">
    <source>
        <dbReference type="SAM" id="MobiDB-lite"/>
    </source>
</evidence>
<proteinExistence type="predicted"/>
<evidence type="ECO:0000313" key="2">
    <source>
        <dbReference type="EMBL" id="MFC4715767.1"/>
    </source>
</evidence>
<evidence type="ECO:0000313" key="3">
    <source>
        <dbReference type="Proteomes" id="UP001595884"/>
    </source>
</evidence>
<reference evidence="3" key="1">
    <citation type="journal article" date="2019" name="Int. J. Syst. Evol. Microbiol.">
        <title>The Global Catalogue of Microorganisms (GCM) 10K type strain sequencing project: providing services to taxonomists for standard genome sequencing and annotation.</title>
        <authorList>
            <consortium name="The Broad Institute Genomics Platform"/>
            <consortium name="The Broad Institute Genome Sequencing Center for Infectious Disease"/>
            <person name="Wu L."/>
            <person name="Ma J."/>
        </authorList>
    </citation>
    <scope>NUCLEOTIDE SEQUENCE [LARGE SCALE GENOMIC DNA]</scope>
    <source>
        <strain evidence="3">CGMCC 1.12849</strain>
    </source>
</reference>
<protein>
    <recommendedName>
        <fullName evidence="4">Ferrous iron transport protein A</fullName>
    </recommendedName>
</protein>